<dbReference type="EMBL" id="CP089983">
    <property type="protein sequence ID" value="WXB04323.1"/>
    <property type="molecule type" value="Genomic_DNA"/>
</dbReference>
<sequence length="157" mass="17970">MNDRIRSRRTPYDDNYETCLETRTVFTVYPKRISPDELTRRLGLEPSSTQRAGEARTNSLGRQRVVPVNGWFLSSEGHVTSNDLRRHLDWLLAKLQPVNAAISALQNEVDVSMSVNCIWWSRGSGGPTLWPEQMLALANLDLECAFDIYFVDEDPRE</sequence>
<organism evidence="1 2">
    <name type="scientific">Pendulispora rubella</name>
    <dbReference type="NCBI Taxonomy" id="2741070"/>
    <lineage>
        <taxon>Bacteria</taxon>
        <taxon>Pseudomonadati</taxon>
        <taxon>Myxococcota</taxon>
        <taxon>Myxococcia</taxon>
        <taxon>Myxococcales</taxon>
        <taxon>Sorangiineae</taxon>
        <taxon>Pendulisporaceae</taxon>
        <taxon>Pendulispora</taxon>
    </lineage>
</organism>
<gene>
    <name evidence="1" type="ORF">LVJ94_46400</name>
</gene>
<keyword evidence="2" id="KW-1185">Reference proteome</keyword>
<dbReference type="Proteomes" id="UP001374803">
    <property type="component" value="Chromosome"/>
</dbReference>
<dbReference type="InterPro" id="IPR025459">
    <property type="entry name" value="DUF4279"/>
</dbReference>
<accession>A0ABZ2L0F3</accession>
<protein>
    <submittedName>
        <fullName evidence="1">DUF4279 domain-containing protein</fullName>
    </submittedName>
</protein>
<proteinExistence type="predicted"/>
<evidence type="ECO:0000313" key="2">
    <source>
        <dbReference type="Proteomes" id="UP001374803"/>
    </source>
</evidence>
<dbReference type="Pfam" id="PF14106">
    <property type="entry name" value="DUF4279"/>
    <property type="match status" value="1"/>
</dbReference>
<name>A0ABZ2L0F3_9BACT</name>
<dbReference type="RefSeq" id="WP_394833962.1">
    <property type="nucleotide sequence ID" value="NZ_CP089929.1"/>
</dbReference>
<evidence type="ECO:0000313" key="1">
    <source>
        <dbReference type="EMBL" id="WXB04323.1"/>
    </source>
</evidence>
<reference evidence="1" key="1">
    <citation type="submission" date="2021-12" db="EMBL/GenBank/DDBJ databases">
        <title>Discovery of the Pendulisporaceae a myxobacterial family with distinct sporulation behavior and unique specialized metabolism.</title>
        <authorList>
            <person name="Garcia R."/>
            <person name="Popoff A."/>
            <person name="Bader C.D."/>
            <person name="Loehr J."/>
            <person name="Walesch S."/>
            <person name="Walt C."/>
            <person name="Boldt J."/>
            <person name="Bunk B."/>
            <person name="Haeckl F.J.F.P.J."/>
            <person name="Gunesch A.P."/>
            <person name="Birkelbach J."/>
            <person name="Nuebel U."/>
            <person name="Pietschmann T."/>
            <person name="Bach T."/>
            <person name="Mueller R."/>
        </authorList>
    </citation>
    <scope>NUCLEOTIDE SEQUENCE</scope>
    <source>
        <strain evidence="1">MSr11367</strain>
    </source>
</reference>